<sequence length="136" mass="14523">MDLQPTTTTEHVTADRPWLVSRHGLDTPLSITLDVALFSPGEHYTPGHETQPRSCFTSGIPLGRVTSTGLYGPWEADACDGREVFAGVLLAEVHFAPGSRRAAGALHWHGVVAAAQLPCGLDPATITRSTAQIHFV</sequence>
<organism evidence="1 2">
    <name type="scientific">Streptomyces luteolus</name>
    <dbReference type="NCBI Taxonomy" id="3043615"/>
    <lineage>
        <taxon>Bacteria</taxon>
        <taxon>Bacillati</taxon>
        <taxon>Actinomycetota</taxon>
        <taxon>Actinomycetes</taxon>
        <taxon>Kitasatosporales</taxon>
        <taxon>Streptomycetaceae</taxon>
        <taxon>Streptomyces</taxon>
    </lineage>
</organism>
<reference evidence="1 2" key="1">
    <citation type="submission" date="2023-05" db="EMBL/GenBank/DDBJ databases">
        <title>Draft genome sequence of Streptomyces sp. B-S-A12 isolated from a cave soil in Thailand.</title>
        <authorList>
            <person name="Chamroensaksri N."/>
            <person name="Muangham S."/>
        </authorList>
    </citation>
    <scope>NUCLEOTIDE SEQUENCE [LARGE SCALE GENOMIC DNA]</scope>
    <source>
        <strain evidence="1 2">B-S-A12</strain>
    </source>
</reference>
<dbReference type="RefSeq" id="WP_282533866.1">
    <property type="nucleotide sequence ID" value="NZ_JASCIS010000004.1"/>
</dbReference>
<evidence type="ECO:0000313" key="2">
    <source>
        <dbReference type="Proteomes" id="UP001237105"/>
    </source>
</evidence>
<gene>
    <name evidence="1" type="ORF">QIT00_05095</name>
</gene>
<accession>A0ABT6STG3</accession>
<comment type="caution">
    <text evidence="1">The sequence shown here is derived from an EMBL/GenBank/DDBJ whole genome shotgun (WGS) entry which is preliminary data.</text>
</comment>
<dbReference type="EMBL" id="JASCIS010000004">
    <property type="protein sequence ID" value="MDI3417942.1"/>
    <property type="molecule type" value="Genomic_DNA"/>
</dbReference>
<dbReference type="Proteomes" id="UP001237105">
    <property type="component" value="Unassembled WGS sequence"/>
</dbReference>
<keyword evidence="2" id="KW-1185">Reference proteome</keyword>
<protein>
    <submittedName>
        <fullName evidence="1">Head decoration protein</fullName>
    </submittedName>
</protein>
<name>A0ABT6STG3_9ACTN</name>
<evidence type="ECO:0000313" key="1">
    <source>
        <dbReference type="EMBL" id="MDI3417942.1"/>
    </source>
</evidence>
<proteinExistence type="predicted"/>